<accession>A0A5B7EIM1</accession>
<feature type="region of interest" description="Disordered" evidence="1">
    <location>
        <begin position="1"/>
        <end position="81"/>
    </location>
</feature>
<feature type="compositionally biased region" description="Basic residues" evidence="1">
    <location>
        <begin position="57"/>
        <end position="67"/>
    </location>
</feature>
<organism evidence="2 3">
    <name type="scientific">Portunus trituberculatus</name>
    <name type="common">Swimming crab</name>
    <name type="synonym">Neptunus trituberculatus</name>
    <dbReference type="NCBI Taxonomy" id="210409"/>
    <lineage>
        <taxon>Eukaryota</taxon>
        <taxon>Metazoa</taxon>
        <taxon>Ecdysozoa</taxon>
        <taxon>Arthropoda</taxon>
        <taxon>Crustacea</taxon>
        <taxon>Multicrustacea</taxon>
        <taxon>Malacostraca</taxon>
        <taxon>Eumalacostraca</taxon>
        <taxon>Eucarida</taxon>
        <taxon>Decapoda</taxon>
        <taxon>Pleocyemata</taxon>
        <taxon>Brachyura</taxon>
        <taxon>Eubrachyura</taxon>
        <taxon>Portunoidea</taxon>
        <taxon>Portunidae</taxon>
        <taxon>Portuninae</taxon>
        <taxon>Portunus</taxon>
    </lineage>
</organism>
<evidence type="ECO:0000256" key="1">
    <source>
        <dbReference type="SAM" id="MobiDB-lite"/>
    </source>
</evidence>
<comment type="caution">
    <text evidence="2">The sequence shown here is derived from an EMBL/GenBank/DDBJ whole genome shotgun (WGS) entry which is preliminary data.</text>
</comment>
<name>A0A5B7EIM1_PORTR</name>
<evidence type="ECO:0000313" key="3">
    <source>
        <dbReference type="Proteomes" id="UP000324222"/>
    </source>
</evidence>
<keyword evidence="3" id="KW-1185">Reference proteome</keyword>
<sequence length="81" mass="8095">MCGRHPSGDNALPPFPTISKSSVTAALPSPTPILGLNHSDHEVPNLLPGVTSGVVPHKTKGGSKRPGKAGPNSVDAASSPP</sequence>
<protein>
    <submittedName>
        <fullName evidence="2">Uncharacterized protein</fullName>
    </submittedName>
</protein>
<dbReference type="EMBL" id="VSRR010002794">
    <property type="protein sequence ID" value="MPC33265.1"/>
    <property type="molecule type" value="Genomic_DNA"/>
</dbReference>
<evidence type="ECO:0000313" key="2">
    <source>
        <dbReference type="EMBL" id="MPC33265.1"/>
    </source>
</evidence>
<dbReference type="Proteomes" id="UP000324222">
    <property type="component" value="Unassembled WGS sequence"/>
</dbReference>
<dbReference type="AlphaFoldDB" id="A0A5B7EIM1"/>
<proteinExistence type="predicted"/>
<reference evidence="2 3" key="1">
    <citation type="submission" date="2019-05" db="EMBL/GenBank/DDBJ databases">
        <title>Another draft genome of Portunus trituberculatus and its Hox gene families provides insights of decapod evolution.</title>
        <authorList>
            <person name="Jeong J.-H."/>
            <person name="Song I."/>
            <person name="Kim S."/>
            <person name="Choi T."/>
            <person name="Kim D."/>
            <person name="Ryu S."/>
            <person name="Kim W."/>
        </authorList>
    </citation>
    <scope>NUCLEOTIDE SEQUENCE [LARGE SCALE GENOMIC DNA]</scope>
    <source>
        <tissue evidence="2">Muscle</tissue>
    </source>
</reference>
<gene>
    <name evidence="2" type="ORF">E2C01_026610</name>
</gene>